<feature type="chain" id="PRO_5013227754" evidence="4">
    <location>
        <begin position="23"/>
        <end position="178"/>
    </location>
</feature>
<dbReference type="RefSeq" id="WP_078683805.1">
    <property type="nucleotide sequence ID" value="NZ_FUYA01000001.1"/>
</dbReference>
<accession>A0A1T4VJV1</accession>
<feature type="region of interest" description="Disordered" evidence="3">
    <location>
        <begin position="158"/>
        <end position="178"/>
    </location>
</feature>
<dbReference type="STRING" id="1121442.SAMN02745702_00505"/>
<dbReference type="Gene3D" id="3.30.910.20">
    <property type="entry name" value="Skp domain"/>
    <property type="match status" value="1"/>
</dbReference>
<evidence type="ECO:0000313" key="6">
    <source>
        <dbReference type="Proteomes" id="UP000189733"/>
    </source>
</evidence>
<protein>
    <submittedName>
        <fullName evidence="5">Outer membrane protein (OmpH-like)</fullName>
    </submittedName>
</protein>
<dbReference type="SUPFAM" id="SSF111384">
    <property type="entry name" value="OmpH-like"/>
    <property type="match status" value="1"/>
</dbReference>
<evidence type="ECO:0000256" key="4">
    <source>
        <dbReference type="SAM" id="SignalP"/>
    </source>
</evidence>
<evidence type="ECO:0000256" key="3">
    <source>
        <dbReference type="SAM" id="MobiDB-lite"/>
    </source>
</evidence>
<dbReference type="SMART" id="SM00935">
    <property type="entry name" value="OmpH"/>
    <property type="match status" value="1"/>
</dbReference>
<dbReference type="AlphaFoldDB" id="A0A1T4VJV1"/>
<feature type="compositionally biased region" description="Basic and acidic residues" evidence="3">
    <location>
        <begin position="162"/>
        <end position="178"/>
    </location>
</feature>
<dbReference type="PANTHER" id="PTHR35089:SF1">
    <property type="entry name" value="CHAPERONE PROTEIN SKP"/>
    <property type="match status" value="1"/>
</dbReference>
<feature type="signal peptide" evidence="4">
    <location>
        <begin position="1"/>
        <end position="22"/>
    </location>
</feature>
<name>A0A1T4VJV1_9BACT</name>
<reference evidence="5 6" key="1">
    <citation type="submission" date="2017-02" db="EMBL/GenBank/DDBJ databases">
        <authorList>
            <person name="Peterson S.W."/>
        </authorList>
    </citation>
    <scope>NUCLEOTIDE SEQUENCE [LARGE SCALE GENOMIC DNA]</scope>
    <source>
        <strain evidence="5 6">DSM 18034</strain>
    </source>
</reference>
<dbReference type="InterPro" id="IPR005632">
    <property type="entry name" value="Chaperone_Skp"/>
</dbReference>
<dbReference type="Pfam" id="PF03938">
    <property type="entry name" value="OmpH"/>
    <property type="match status" value="1"/>
</dbReference>
<gene>
    <name evidence="5" type="ORF">SAMN02745702_00505</name>
</gene>
<dbReference type="OrthoDB" id="5456265at2"/>
<dbReference type="PROSITE" id="PS51257">
    <property type="entry name" value="PROKAR_LIPOPROTEIN"/>
    <property type="match status" value="1"/>
</dbReference>
<comment type="similarity">
    <text evidence="1">Belongs to the Skp family.</text>
</comment>
<sequence length="178" mass="19468">MRIKLMVVAVLMLALAGLTGCQQEQKASPKLAVVDANEVYQNCDFCVEAGEYLKGLSMEFQQKVATLQAQTTGKEKPDAAAMKAMRDEAMKLQQKMTGEQQRLVTILDKELKAALDAYRAEKGLSVIMNRQQAVSFDESSDVTKDIIAAMNARKIDLGIPAPEKKESAAPEKAAEESK</sequence>
<organism evidence="5 6">
    <name type="scientific">Desulfobaculum bizertense DSM 18034</name>
    <dbReference type="NCBI Taxonomy" id="1121442"/>
    <lineage>
        <taxon>Bacteria</taxon>
        <taxon>Pseudomonadati</taxon>
        <taxon>Thermodesulfobacteriota</taxon>
        <taxon>Desulfovibrionia</taxon>
        <taxon>Desulfovibrionales</taxon>
        <taxon>Desulfovibrionaceae</taxon>
        <taxon>Desulfobaculum</taxon>
    </lineage>
</organism>
<dbReference type="InterPro" id="IPR024930">
    <property type="entry name" value="Skp_dom_sf"/>
</dbReference>
<dbReference type="PANTHER" id="PTHR35089">
    <property type="entry name" value="CHAPERONE PROTEIN SKP"/>
    <property type="match status" value="1"/>
</dbReference>
<dbReference type="GO" id="GO:0051082">
    <property type="term" value="F:unfolded protein binding"/>
    <property type="evidence" value="ECO:0007669"/>
    <property type="project" value="InterPro"/>
</dbReference>
<proteinExistence type="inferred from homology"/>
<evidence type="ECO:0000313" key="5">
    <source>
        <dbReference type="EMBL" id="SKA65250.1"/>
    </source>
</evidence>
<keyword evidence="6" id="KW-1185">Reference proteome</keyword>
<dbReference type="EMBL" id="FUYA01000001">
    <property type="protein sequence ID" value="SKA65250.1"/>
    <property type="molecule type" value="Genomic_DNA"/>
</dbReference>
<dbReference type="GO" id="GO:0050821">
    <property type="term" value="P:protein stabilization"/>
    <property type="evidence" value="ECO:0007669"/>
    <property type="project" value="TreeGrafter"/>
</dbReference>
<keyword evidence="2 4" id="KW-0732">Signal</keyword>
<dbReference type="GO" id="GO:0005829">
    <property type="term" value="C:cytosol"/>
    <property type="evidence" value="ECO:0007669"/>
    <property type="project" value="TreeGrafter"/>
</dbReference>
<evidence type="ECO:0000256" key="1">
    <source>
        <dbReference type="ARBA" id="ARBA00009091"/>
    </source>
</evidence>
<dbReference type="Proteomes" id="UP000189733">
    <property type="component" value="Unassembled WGS sequence"/>
</dbReference>
<evidence type="ECO:0000256" key="2">
    <source>
        <dbReference type="ARBA" id="ARBA00022729"/>
    </source>
</evidence>